<evidence type="ECO:0000256" key="2">
    <source>
        <dbReference type="SAM" id="SignalP"/>
    </source>
</evidence>
<keyword evidence="2" id="KW-0732">Signal</keyword>
<evidence type="ECO:0000313" key="3">
    <source>
        <dbReference type="EMBL" id="TGN16504.1"/>
    </source>
</evidence>
<keyword evidence="4" id="KW-1185">Reference proteome</keyword>
<protein>
    <submittedName>
        <fullName evidence="3">Uncharacterized protein</fullName>
    </submittedName>
</protein>
<accession>A0A6H3P3C8</accession>
<dbReference type="OrthoDB" id="350069at2"/>
<dbReference type="RefSeq" id="WP_135746108.1">
    <property type="nucleotide sequence ID" value="NZ_JAIZBL010000003.1"/>
</dbReference>
<organism evidence="3 4">
    <name type="scientific">Leptospira bandrabouensis</name>
    <dbReference type="NCBI Taxonomy" id="2484903"/>
    <lineage>
        <taxon>Bacteria</taxon>
        <taxon>Pseudomonadati</taxon>
        <taxon>Spirochaetota</taxon>
        <taxon>Spirochaetia</taxon>
        <taxon>Leptospirales</taxon>
        <taxon>Leptospiraceae</taxon>
        <taxon>Leptospira</taxon>
    </lineage>
</organism>
<evidence type="ECO:0000313" key="4">
    <source>
        <dbReference type="Proteomes" id="UP000297649"/>
    </source>
</evidence>
<feature type="compositionally biased region" description="Basic and acidic residues" evidence="1">
    <location>
        <begin position="279"/>
        <end position="336"/>
    </location>
</feature>
<evidence type="ECO:0000256" key="1">
    <source>
        <dbReference type="SAM" id="MobiDB-lite"/>
    </source>
</evidence>
<comment type="caution">
    <text evidence="3">The sequence shown here is derived from an EMBL/GenBank/DDBJ whole genome shotgun (WGS) entry which is preliminary data.</text>
</comment>
<dbReference type="InterPro" id="IPR007926">
    <property type="entry name" value="Borrelia_P83"/>
</dbReference>
<dbReference type="AlphaFoldDB" id="A0A6H3P3C8"/>
<feature type="chain" id="PRO_5026346404" evidence="2">
    <location>
        <begin position="21"/>
        <end position="558"/>
    </location>
</feature>
<feature type="signal peptide" evidence="2">
    <location>
        <begin position="1"/>
        <end position="20"/>
    </location>
</feature>
<proteinExistence type="predicted"/>
<dbReference type="Proteomes" id="UP000297649">
    <property type="component" value="Unassembled WGS sequence"/>
</dbReference>
<dbReference type="EMBL" id="RQHU01000005">
    <property type="protein sequence ID" value="TGN16504.1"/>
    <property type="molecule type" value="Genomic_DNA"/>
</dbReference>
<feature type="region of interest" description="Disordered" evidence="1">
    <location>
        <begin position="210"/>
        <end position="348"/>
    </location>
</feature>
<name>A0A6H3P3C8_9LEPT</name>
<gene>
    <name evidence="3" type="ORF">EHR08_09685</name>
</gene>
<dbReference type="Pfam" id="PF05262">
    <property type="entry name" value="Borrelia_P83"/>
    <property type="match status" value="1"/>
</dbReference>
<feature type="compositionally biased region" description="Basic and acidic residues" evidence="1">
    <location>
        <begin position="210"/>
        <end position="272"/>
    </location>
</feature>
<reference evidence="3" key="1">
    <citation type="journal article" date="2019" name="PLoS Negl. Trop. Dis.">
        <title>Revisiting the worldwide diversity of Leptospira species in the environment.</title>
        <authorList>
            <person name="Vincent A.T."/>
            <person name="Schiettekatte O."/>
            <person name="Bourhy P."/>
            <person name="Veyrier F.J."/>
            <person name="Picardeau M."/>
        </authorList>
    </citation>
    <scope>NUCLEOTIDE SEQUENCE [LARGE SCALE GENOMIC DNA]</scope>
    <source>
        <strain evidence="3">201601109</strain>
    </source>
</reference>
<sequence>MRISRSIIICLTFVSLSLTAQSKAPLGESEIKGSKKIEFINRSLRKASDEIIQENTEIGRKLAETLAKESTATVDGVKIQRVLPGADGKLGADILSLSESQSFDHVNSIARIIASYVEKSFQYKAGNSETLAQYILYYNATHRKDSKFFTKKYTEGVIAATSPDKLGIDTVYKNWPGKTQIIIPIEGNILKDSGKDLTTDELEKDVNKMVKDKEKDPATKQKMEDEAKKMDKLQTDKIKEEKKVLQDKKQEVANEQKDLQDKKDALKKKEQETVASLNELKKDPVKNKTEIEKKTEEIKQIEQEKKDTEKKSEAVEAKKEELSKKEEQIAKKEEARTGTTTGDTAKKDDTVQKVEAKVEELKSELAQTKEELKKKEEQSDNVVNNKILFMKFIKYDTDGHYSNELWAIDPAKDDALYKSSYNNICSKEFKEIANQGVLVLGYDGEKVENRKHKLVLLDPDKLGVKKTSESADIFWRTPMINREDKIYVIEKVKDKYHVSRFKSDLTFEKRTEEPVEENSEITFFGDKIYVTGKPKEGDKTTIKVFKKEDLSLLKTIAP</sequence>